<dbReference type="Gene3D" id="1.10.560.10">
    <property type="entry name" value="GroEL-like equatorial domain"/>
    <property type="match status" value="1"/>
</dbReference>
<protein>
    <submittedName>
        <fullName evidence="3">Chaperonin GroEL (HSP60 family)</fullName>
    </submittedName>
</protein>
<evidence type="ECO:0000313" key="4">
    <source>
        <dbReference type="Proteomes" id="UP000592180"/>
    </source>
</evidence>
<dbReference type="AlphaFoldDB" id="A0A840KFT0"/>
<dbReference type="Proteomes" id="UP000592180">
    <property type="component" value="Unassembled WGS sequence"/>
</dbReference>
<dbReference type="InterPro" id="IPR001844">
    <property type="entry name" value="Cpn60/GroEL"/>
</dbReference>
<dbReference type="InterPro" id="IPR002423">
    <property type="entry name" value="Cpn60/GroEL/TCP-1"/>
</dbReference>
<reference evidence="3 4" key="1">
    <citation type="submission" date="2020-08" db="EMBL/GenBank/DDBJ databases">
        <title>Functional genomics of gut bacteria from endangered species of beetles.</title>
        <authorList>
            <person name="Carlos-Shanley C."/>
        </authorList>
    </citation>
    <scope>NUCLEOTIDE SEQUENCE [LARGE SCALE GENOMIC DNA]</scope>
    <source>
        <strain evidence="3 4">S00151</strain>
    </source>
</reference>
<proteinExistence type="inferred from homology"/>
<name>A0A840KFT0_9FLAO</name>
<dbReference type="InterPro" id="IPR027413">
    <property type="entry name" value="GROEL-like_equatorial_sf"/>
</dbReference>
<comment type="caution">
    <text evidence="3">The sequence shown here is derived from an EMBL/GenBank/DDBJ whole genome shotgun (WGS) entry which is preliminary data.</text>
</comment>
<accession>A0A840KFT0</accession>
<dbReference type="SUPFAM" id="SSF48592">
    <property type="entry name" value="GroEL equatorial domain-like"/>
    <property type="match status" value="1"/>
</dbReference>
<dbReference type="Pfam" id="PF00118">
    <property type="entry name" value="Cpn60_TCP1"/>
    <property type="match status" value="1"/>
</dbReference>
<keyword evidence="4" id="KW-1185">Reference proteome</keyword>
<comment type="similarity">
    <text evidence="1">Belongs to the chaperonin (HSP60) family.</text>
</comment>
<evidence type="ECO:0000256" key="1">
    <source>
        <dbReference type="ARBA" id="ARBA00006607"/>
    </source>
</evidence>
<dbReference type="GO" id="GO:0005524">
    <property type="term" value="F:ATP binding"/>
    <property type="evidence" value="ECO:0007669"/>
    <property type="project" value="InterPro"/>
</dbReference>
<dbReference type="GO" id="GO:0140662">
    <property type="term" value="F:ATP-dependent protein folding chaperone"/>
    <property type="evidence" value="ECO:0007669"/>
    <property type="project" value="InterPro"/>
</dbReference>
<dbReference type="EMBL" id="JACHLE010000004">
    <property type="protein sequence ID" value="MBB4807485.1"/>
    <property type="molecule type" value="Genomic_DNA"/>
</dbReference>
<sequence length="73" mass="7674">MAEGSGDFGYNAKTDEYVNMLEAGIIDPTKVTRVALENAASVSGMLLTTECVITEVKKDEPAMPMGGGMPGMM</sequence>
<evidence type="ECO:0000313" key="3">
    <source>
        <dbReference type="EMBL" id="MBB4807485.1"/>
    </source>
</evidence>
<gene>
    <name evidence="3" type="ORF">HNP38_002791</name>
</gene>
<keyword evidence="2" id="KW-0143">Chaperone</keyword>
<organism evidence="3 4">
    <name type="scientific">Chryseobacterium defluvii</name>
    <dbReference type="NCBI Taxonomy" id="160396"/>
    <lineage>
        <taxon>Bacteria</taxon>
        <taxon>Pseudomonadati</taxon>
        <taxon>Bacteroidota</taxon>
        <taxon>Flavobacteriia</taxon>
        <taxon>Flavobacteriales</taxon>
        <taxon>Weeksellaceae</taxon>
        <taxon>Chryseobacterium group</taxon>
        <taxon>Chryseobacterium</taxon>
    </lineage>
</organism>
<dbReference type="GO" id="GO:0042026">
    <property type="term" value="P:protein refolding"/>
    <property type="evidence" value="ECO:0007669"/>
    <property type="project" value="InterPro"/>
</dbReference>
<evidence type="ECO:0000256" key="2">
    <source>
        <dbReference type="ARBA" id="ARBA00023186"/>
    </source>
</evidence>
<dbReference type="PANTHER" id="PTHR45633">
    <property type="entry name" value="60 KDA HEAT SHOCK PROTEIN, MITOCHONDRIAL"/>
    <property type="match status" value="1"/>
</dbReference>